<proteinExistence type="predicted"/>
<evidence type="ECO:0000256" key="1">
    <source>
        <dbReference type="SAM" id="MobiDB-lite"/>
    </source>
</evidence>
<evidence type="ECO:0000313" key="2">
    <source>
        <dbReference type="EMBL" id="EZA62755.1"/>
    </source>
</evidence>
<dbReference type="AlphaFoldDB" id="A0A026X389"/>
<dbReference type="Proteomes" id="UP000053097">
    <property type="component" value="Unassembled WGS sequence"/>
</dbReference>
<reference evidence="3 5" key="2">
    <citation type="journal article" date="2018" name="Genome Res.">
        <title>The genomic architecture and molecular evolution of ant odorant receptors.</title>
        <authorList>
            <person name="McKenzie S.K."/>
            <person name="Kronauer D.J.C."/>
        </authorList>
    </citation>
    <scope>NUCLEOTIDE SEQUENCE [LARGE SCALE GENOMIC DNA]</scope>
    <source>
        <strain evidence="3">Clonal line C1</strain>
    </source>
</reference>
<name>A0A026X389_OOCBI</name>
<protein>
    <submittedName>
        <fullName evidence="2">Uncharacterized protein</fullName>
    </submittedName>
</protein>
<feature type="compositionally biased region" description="Basic and acidic residues" evidence="1">
    <location>
        <begin position="79"/>
        <end position="92"/>
    </location>
</feature>
<dbReference type="EMBL" id="QOIP01000007">
    <property type="protein sequence ID" value="RLU20523.1"/>
    <property type="molecule type" value="Genomic_DNA"/>
</dbReference>
<dbReference type="EMBL" id="KK107019">
    <property type="protein sequence ID" value="EZA62755.1"/>
    <property type="molecule type" value="Genomic_DNA"/>
</dbReference>
<feature type="region of interest" description="Disordered" evidence="1">
    <location>
        <begin position="62"/>
        <end position="92"/>
    </location>
</feature>
<reference evidence="2 4" key="1">
    <citation type="journal article" date="2014" name="Curr. Biol.">
        <title>The genome of the clonal raider ant Cerapachys biroi.</title>
        <authorList>
            <person name="Oxley P.R."/>
            <person name="Ji L."/>
            <person name="Fetter-Pruneda I."/>
            <person name="McKenzie S.K."/>
            <person name="Li C."/>
            <person name="Hu H."/>
            <person name="Zhang G."/>
            <person name="Kronauer D.J."/>
        </authorList>
    </citation>
    <scope>NUCLEOTIDE SEQUENCE [LARGE SCALE GENOMIC DNA]</scope>
</reference>
<organism evidence="2 4">
    <name type="scientific">Ooceraea biroi</name>
    <name type="common">Clonal raider ant</name>
    <name type="synonym">Cerapachys biroi</name>
    <dbReference type="NCBI Taxonomy" id="2015173"/>
    <lineage>
        <taxon>Eukaryota</taxon>
        <taxon>Metazoa</taxon>
        <taxon>Ecdysozoa</taxon>
        <taxon>Arthropoda</taxon>
        <taxon>Hexapoda</taxon>
        <taxon>Insecta</taxon>
        <taxon>Pterygota</taxon>
        <taxon>Neoptera</taxon>
        <taxon>Endopterygota</taxon>
        <taxon>Hymenoptera</taxon>
        <taxon>Apocrita</taxon>
        <taxon>Aculeata</taxon>
        <taxon>Formicoidea</taxon>
        <taxon>Formicidae</taxon>
        <taxon>Dorylinae</taxon>
        <taxon>Ooceraea</taxon>
    </lineage>
</organism>
<accession>A0A026X389</accession>
<gene>
    <name evidence="3" type="ORF">DMN91_007133</name>
    <name evidence="2" type="ORF">X777_07571</name>
</gene>
<sequence>MEETFYQKTIAQVNKAQIILQTRLEQVSKLKIDCAKLQLELLKLYKPECLKILEELRDISASADSADESGNGDGDGDDGQSRNNREVDNEDRSKVDRTCIYMLKYIYYI</sequence>
<evidence type="ECO:0000313" key="3">
    <source>
        <dbReference type="EMBL" id="RLU20523.1"/>
    </source>
</evidence>
<reference evidence="3" key="3">
    <citation type="submission" date="2018-07" db="EMBL/GenBank/DDBJ databases">
        <authorList>
            <person name="Mckenzie S.K."/>
            <person name="Kronauer D.J.C."/>
        </authorList>
    </citation>
    <scope>NUCLEOTIDE SEQUENCE</scope>
    <source>
        <strain evidence="3">Clonal line C1</strain>
    </source>
</reference>
<evidence type="ECO:0000313" key="4">
    <source>
        <dbReference type="Proteomes" id="UP000053097"/>
    </source>
</evidence>
<dbReference type="Proteomes" id="UP000279307">
    <property type="component" value="Chromosome 7"/>
</dbReference>
<keyword evidence="4" id="KW-1185">Reference proteome</keyword>
<evidence type="ECO:0000313" key="5">
    <source>
        <dbReference type="Proteomes" id="UP000279307"/>
    </source>
</evidence>